<dbReference type="OrthoDB" id="9808698at2"/>
<gene>
    <name evidence="6" type="ORF">IQ26_04226</name>
</gene>
<accession>A0A562NLD5</accession>
<comment type="caution">
    <text evidence="6">The sequence shown here is derived from an EMBL/GenBank/DDBJ whole genome shotgun (WGS) entry which is preliminary data.</text>
</comment>
<dbReference type="PROSITE" id="PS50949">
    <property type="entry name" value="HTH_GNTR"/>
    <property type="match status" value="1"/>
</dbReference>
<dbReference type="NCBIfam" id="TIGR02018">
    <property type="entry name" value="his_ut_repres"/>
    <property type="match status" value="1"/>
</dbReference>
<dbReference type="Proteomes" id="UP000317122">
    <property type="component" value="Unassembled WGS sequence"/>
</dbReference>
<dbReference type="SUPFAM" id="SSF64288">
    <property type="entry name" value="Chorismate lyase-like"/>
    <property type="match status" value="1"/>
</dbReference>
<keyword evidence="2" id="KW-0238">DNA-binding</keyword>
<keyword evidence="7" id="KW-1185">Reference proteome</keyword>
<keyword evidence="3" id="KW-0804">Transcription</keyword>
<protein>
    <recommendedName>
        <fullName evidence="4">Histidine utilization repressor</fullName>
    </recommendedName>
</protein>
<reference evidence="6 7" key="1">
    <citation type="journal article" date="2015" name="Stand. Genomic Sci.">
        <title>Genomic Encyclopedia of Bacterial and Archaeal Type Strains, Phase III: the genomes of soil and plant-associated and newly described type strains.</title>
        <authorList>
            <person name="Whitman W.B."/>
            <person name="Woyke T."/>
            <person name="Klenk H.P."/>
            <person name="Zhou Y."/>
            <person name="Lilburn T.G."/>
            <person name="Beck B.J."/>
            <person name="De Vos P."/>
            <person name="Vandamme P."/>
            <person name="Eisen J.A."/>
            <person name="Garrity G."/>
            <person name="Hugenholtz P."/>
            <person name="Kyrpides N.C."/>
        </authorList>
    </citation>
    <scope>NUCLEOTIDE SEQUENCE [LARGE SCALE GENOMIC DNA]</scope>
    <source>
        <strain evidence="6 7">CGMCC 1.2546</strain>
    </source>
</reference>
<dbReference type="GO" id="GO:0006547">
    <property type="term" value="P:L-histidine metabolic process"/>
    <property type="evidence" value="ECO:0007669"/>
    <property type="project" value="UniProtKB-UniRule"/>
</dbReference>
<dbReference type="Pfam" id="PF00392">
    <property type="entry name" value="GntR"/>
    <property type="match status" value="1"/>
</dbReference>
<dbReference type="SMART" id="SM00866">
    <property type="entry name" value="UTRA"/>
    <property type="match status" value="1"/>
</dbReference>
<dbReference type="PRINTS" id="PR00035">
    <property type="entry name" value="HTHGNTR"/>
</dbReference>
<dbReference type="PANTHER" id="PTHR44846:SF16">
    <property type="entry name" value="TRANSCRIPTIONAL REGULATOR PHNF-RELATED"/>
    <property type="match status" value="1"/>
</dbReference>
<dbReference type="Pfam" id="PF07702">
    <property type="entry name" value="UTRA"/>
    <property type="match status" value="1"/>
</dbReference>
<dbReference type="AlphaFoldDB" id="A0A562NLD5"/>
<dbReference type="Gene3D" id="1.10.10.10">
    <property type="entry name" value="Winged helix-like DNA-binding domain superfamily/Winged helix DNA-binding domain"/>
    <property type="match status" value="1"/>
</dbReference>
<dbReference type="InterPro" id="IPR028978">
    <property type="entry name" value="Chorismate_lyase_/UTRA_dom_sf"/>
</dbReference>
<dbReference type="InterPro" id="IPR036388">
    <property type="entry name" value="WH-like_DNA-bd_sf"/>
</dbReference>
<evidence type="ECO:0000256" key="1">
    <source>
        <dbReference type="ARBA" id="ARBA00023015"/>
    </source>
</evidence>
<evidence type="ECO:0000256" key="2">
    <source>
        <dbReference type="ARBA" id="ARBA00023125"/>
    </source>
</evidence>
<dbReference type="EMBL" id="VLKT01000027">
    <property type="protein sequence ID" value="TWI33017.1"/>
    <property type="molecule type" value="Genomic_DNA"/>
</dbReference>
<dbReference type="SUPFAM" id="SSF46785">
    <property type="entry name" value="Winged helix' DNA-binding domain"/>
    <property type="match status" value="1"/>
</dbReference>
<dbReference type="GO" id="GO:0003677">
    <property type="term" value="F:DNA binding"/>
    <property type="evidence" value="ECO:0007669"/>
    <property type="project" value="UniProtKB-UniRule"/>
</dbReference>
<name>A0A562NLD5_9HYPH</name>
<evidence type="ECO:0000313" key="6">
    <source>
        <dbReference type="EMBL" id="TWI33017.1"/>
    </source>
</evidence>
<evidence type="ECO:0000256" key="3">
    <source>
        <dbReference type="ARBA" id="ARBA00023163"/>
    </source>
</evidence>
<dbReference type="InterPro" id="IPR050679">
    <property type="entry name" value="Bact_HTH_transcr_reg"/>
</dbReference>
<dbReference type="GO" id="GO:0003700">
    <property type="term" value="F:DNA-binding transcription factor activity"/>
    <property type="evidence" value="ECO:0007669"/>
    <property type="project" value="UniProtKB-UniRule"/>
</dbReference>
<dbReference type="InterPro" id="IPR000524">
    <property type="entry name" value="Tscrpt_reg_HTH_GntR"/>
</dbReference>
<sequence>MSTIETMDVDVGEPLSLHQRILSDISERILSGAWAPGHRIPFEHELTAEYKCSRMTVNKALSQLAKAGLIERRRRSGSFVRRPQSQAAVLEIHDIRIEVEALGLPYRYERVARHKRRSSAEDRALLELAAAGPVLALECRHFAGKRPFAHEQRLINLAAVAEAADEEFHAMAPGPWLIARVPWSAAEHRIRAFAADKHIATALDIEAGAPCLVVERRTWSAEHPVTHVRFTYPADSHMLVARFTPSQGGEGRGASAAKRHFVTRGGVGATSPDPTPRGGG</sequence>
<proteinExistence type="predicted"/>
<dbReference type="GO" id="GO:0045892">
    <property type="term" value="P:negative regulation of DNA-templated transcription"/>
    <property type="evidence" value="ECO:0007669"/>
    <property type="project" value="UniProtKB-UniRule"/>
</dbReference>
<keyword evidence="1" id="KW-0805">Transcription regulation</keyword>
<dbReference type="Gene3D" id="3.40.1410.10">
    <property type="entry name" value="Chorismate lyase-like"/>
    <property type="match status" value="1"/>
</dbReference>
<dbReference type="CDD" id="cd07377">
    <property type="entry name" value="WHTH_GntR"/>
    <property type="match status" value="1"/>
</dbReference>
<organism evidence="6 7">
    <name type="scientific">Mesorhizobium tianshanense</name>
    <dbReference type="NCBI Taxonomy" id="39844"/>
    <lineage>
        <taxon>Bacteria</taxon>
        <taxon>Pseudomonadati</taxon>
        <taxon>Pseudomonadota</taxon>
        <taxon>Alphaproteobacteria</taxon>
        <taxon>Hyphomicrobiales</taxon>
        <taxon>Phyllobacteriaceae</taxon>
        <taxon>Mesorhizobium</taxon>
    </lineage>
</organism>
<dbReference type="SMART" id="SM00345">
    <property type="entry name" value="HTH_GNTR"/>
    <property type="match status" value="1"/>
</dbReference>
<evidence type="ECO:0000256" key="4">
    <source>
        <dbReference type="NCBIfam" id="TIGR02018"/>
    </source>
</evidence>
<evidence type="ECO:0000259" key="5">
    <source>
        <dbReference type="PROSITE" id="PS50949"/>
    </source>
</evidence>
<dbReference type="InterPro" id="IPR011663">
    <property type="entry name" value="UTRA"/>
</dbReference>
<dbReference type="FunFam" id="1.10.10.10:FF:000079">
    <property type="entry name" value="GntR family transcriptional regulator"/>
    <property type="match status" value="1"/>
</dbReference>
<evidence type="ECO:0000313" key="7">
    <source>
        <dbReference type="Proteomes" id="UP000317122"/>
    </source>
</evidence>
<dbReference type="InterPro" id="IPR036390">
    <property type="entry name" value="WH_DNA-bd_sf"/>
</dbReference>
<dbReference type="PANTHER" id="PTHR44846">
    <property type="entry name" value="MANNOSYL-D-GLYCERATE TRANSPORT/METABOLISM SYSTEM REPRESSOR MNGR-RELATED"/>
    <property type="match status" value="1"/>
</dbReference>
<dbReference type="InterPro" id="IPR010248">
    <property type="entry name" value="His_ut_repres"/>
</dbReference>
<feature type="domain" description="HTH gntR-type" evidence="5">
    <location>
        <begin position="15"/>
        <end position="83"/>
    </location>
</feature>